<reference evidence="4 5" key="1">
    <citation type="journal article" date="2015" name="BMC Genomics">
        <title>Genome mining reveals unlocked bioactive potential of marine Gram-negative bacteria.</title>
        <authorList>
            <person name="Machado H."/>
            <person name="Sonnenschein E.C."/>
            <person name="Melchiorsen J."/>
            <person name="Gram L."/>
        </authorList>
    </citation>
    <scope>NUCLEOTIDE SEQUENCE [LARGE SCALE GENOMIC DNA]</scope>
    <source>
        <strain evidence="4 5">S3137</strain>
    </source>
</reference>
<evidence type="ECO:0000259" key="3">
    <source>
        <dbReference type="Pfam" id="PF02397"/>
    </source>
</evidence>
<dbReference type="Proteomes" id="UP000033664">
    <property type="component" value="Unassembled WGS sequence"/>
</dbReference>
<keyword evidence="2" id="KW-0472">Membrane</keyword>
<dbReference type="PANTHER" id="PTHR30576:SF8">
    <property type="entry name" value="UNDECAPRENYL-PHOSPHATE GALACTOSE PHOSPHOTRANSFERASE"/>
    <property type="match status" value="1"/>
</dbReference>
<accession>A0A0F4PLB4</accession>
<dbReference type="RefSeq" id="WP_045980378.1">
    <property type="nucleotide sequence ID" value="NZ_CP023396.1"/>
</dbReference>
<dbReference type="InterPro" id="IPR003362">
    <property type="entry name" value="Bact_transf"/>
</dbReference>
<dbReference type="Pfam" id="PF02397">
    <property type="entry name" value="Bac_transf"/>
    <property type="match status" value="1"/>
</dbReference>
<evidence type="ECO:0000313" key="5">
    <source>
        <dbReference type="Proteomes" id="UP000033664"/>
    </source>
</evidence>
<keyword evidence="5" id="KW-1185">Reference proteome</keyword>
<protein>
    <submittedName>
        <fullName evidence="4">Sugar transferase</fullName>
    </submittedName>
</protein>
<dbReference type="EMBL" id="JXXZ01000010">
    <property type="protein sequence ID" value="KJY98687.1"/>
    <property type="molecule type" value="Genomic_DNA"/>
</dbReference>
<keyword evidence="2" id="KW-1133">Transmembrane helix</keyword>
<organism evidence="4 5">
    <name type="scientific">Pseudoalteromonas ruthenica</name>
    <dbReference type="NCBI Taxonomy" id="151081"/>
    <lineage>
        <taxon>Bacteria</taxon>
        <taxon>Pseudomonadati</taxon>
        <taxon>Pseudomonadota</taxon>
        <taxon>Gammaproteobacteria</taxon>
        <taxon>Alteromonadales</taxon>
        <taxon>Pseudoalteromonadaceae</taxon>
        <taxon>Pseudoalteromonas</taxon>
    </lineage>
</organism>
<dbReference type="PANTHER" id="PTHR30576">
    <property type="entry name" value="COLANIC BIOSYNTHESIS UDP-GLUCOSE LIPID CARRIER TRANSFERASE"/>
    <property type="match status" value="1"/>
</dbReference>
<dbReference type="PATRIC" id="fig|151081.8.peg.3323"/>
<keyword evidence="2" id="KW-0812">Transmembrane</keyword>
<dbReference type="GeneID" id="62702048"/>
<dbReference type="AlphaFoldDB" id="A0A0F4PLB4"/>
<evidence type="ECO:0000313" key="4">
    <source>
        <dbReference type="EMBL" id="KJY98687.1"/>
    </source>
</evidence>
<feature type="domain" description="Bacterial sugar transferase" evidence="3">
    <location>
        <begin position="2"/>
        <end position="177"/>
    </location>
</feature>
<proteinExistence type="inferred from homology"/>
<comment type="similarity">
    <text evidence="1">Belongs to the bacterial sugar transferase family.</text>
</comment>
<gene>
    <name evidence="4" type="ORF">TW72_13275</name>
</gene>
<evidence type="ECO:0000256" key="1">
    <source>
        <dbReference type="ARBA" id="ARBA00006464"/>
    </source>
</evidence>
<feature type="transmembrane region" description="Helical" evidence="2">
    <location>
        <begin position="7"/>
        <end position="30"/>
    </location>
</feature>
<comment type="caution">
    <text evidence="4">The sequence shown here is derived from an EMBL/GenBank/DDBJ whole genome shotgun (WGS) entry which is preliminary data.</text>
</comment>
<evidence type="ECO:0000256" key="2">
    <source>
        <dbReference type="SAM" id="Phobius"/>
    </source>
</evidence>
<dbReference type="GO" id="GO:0016780">
    <property type="term" value="F:phosphotransferase activity, for other substituted phosphate groups"/>
    <property type="evidence" value="ECO:0007669"/>
    <property type="project" value="TreeGrafter"/>
</dbReference>
<keyword evidence="4" id="KW-0808">Transferase</keyword>
<sequence length="197" mass="22440">MKRVFDIVFSALLILLLAPILFITAALVALKLGRPVIFSQVRPGLHGKPFKMFKFRSMTDGKDEHGELLSDEQRLTPFGAKLRATSLDELPELFNILKGDMSFVGPRPLLMQYLPLYNERQSKRHNVRPGLTGWAQINGRNDMSWQDKFEHDVWYVENQSLALDIKIMYQTLGKVIKSEGVVAEGQATTKFFEGNDK</sequence>
<name>A0A0F4PLB4_9GAMM</name>